<evidence type="ECO:0000256" key="1">
    <source>
        <dbReference type="ARBA" id="ARBA00022741"/>
    </source>
</evidence>
<dbReference type="AlphaFoldDB" id="H2C9E3"/>
<gene>
    <name evidence="5" type="ORF">MetMK1DRAFT_00032140</name>
</gene>
<name>H2C9E3_9CREN</name>
<sequence>MLQLVKDVIRRADLIVEVLDAREPRLTRSRSMESLVERLGKPLLLVLNKGDLVPRGVLESWKRCFELEGHPTVYIAATQHMGTKLLRTSIKEAMRGRGGIVGFVGYPKTGKSSIINALKGRHSATTSPHPFSPGYTKSLQLFRIDSKLYAIDSPGLIPPDGNPLERAIRGSRPEDLEDPVKVALALIERIEEFSRGSLGKVYKVDYTSPLDLLEKIARKRGWIYRSNGEPIVDQAAVQLIRDYHEGKITYYILPKGCGHD</sequence>
<dbReference type="SUPFAM" id="SSF52540">
    <property type="entry name" value="P-loop containing nucleoside triphosphate hydrolases"/>
    <property type="match status" value="1"/>
</dbReference>
<dbReference type="GO" id="GO:0005525">
    <property type="term" value="F:GTP binding"/>
    <property type="evidence" value="ECO:0007669"/>
    <property type="project" value="UniProtKB-KW"/>
</dbReference>
<evidence type="ECO:0000256" key="2">
    <source>
        <dbReference type="ARBA" id="ARBA00023134"/>
    </source>
</evidence>
<feature type="domain" description="CP-type G" evidence="4">
    <location>
        <begin position="2"/>
        <end position="159"/>
    </location>
</feature>
<evidence type="ECO:0000313" key="5">
    <source>
        <dbReference type="EMBL" id="EHP68769.1"/>
    </source>
</evidence>
<accession>H2C9E3</accession>
<dbReference type="OrthoDB" id="372125at2157"/>
<dbReference type="PIRSF" id="PIRSF006230">
    <property type="entry name" value="MG442"/>
    <property type="match status" value="1"/>
</dbReference>
<dbReference type="STRING" id="671065.MetMK1DRAFT_00032140"/>
<dbReference type="InterPro" id="IPR006073">
    <property type="entry name" value="GTP-bd"/>
</dbReference>
<keyword evidence="6" id="KW-1185">Reference proteome</keyword>
<proteinExistence type="inferred from homology"/>
<evidence type="ECO:0000259" key="4">
    <source>
        <dbReference type="PROSITE" id="PS51721"/>
    </source>
</evidence>
<organism evidence="5 6">
    <name type="scientific">Metallosphaera yellowstonensis MK1</name>
    <dbReference type="NCBI Taxonomy" id="671065"/>
    <lineage>
        <taxon>Archaea</taxon>
        <taxon>Thermoproteota</taxon>
        <taxon>Thermoprotei</taxon>
        <taxon>Sulfolobales</taxon>
        <taxon>Sulfolobaceae</taxon>
        <taxon>Metallosphaera</taxon>
    </lineage>
</organism>
<dbReference type="HOGENOM" id="CLU_011106_1_2_2"/>
<evidence type="ECO:0000256" key="3">
    <source>
        <dbReference type="PIRNR" id="PIRNR006230"/>
    </source>
</evidence>
<dbReference type="CDD" id="cd01859">
    <property type="entry name" value="MJ1464"/>
    <property type="match status" value="1"/>
</dbReference>
<dbReference type="RefSeq" id="WP_009075538.1">
    <property type="nucleotide sequence ID" value="NZ_JH597770.1"/>
</dbReference>
<reference evidence="5 6" key="1">
    <citation type="submission" date="2012-01" db="EMBL/GenBank/DDBJ databases">
        <title>Improved High-Quality Draft sequence of Metallosphaera yellowstonensis MK1.</title>
        <authorList>
            <consortium name="US DOE Joint Genome Institute"/>
            <person name="Lucas S."/>
            <person name="Han J."/>
            <person name="Cheng J.-F."/>
            <person name="Goodwin L."/>
            <person name="Pitluck S."/>
            <person name="Peters L."/>
            <person name="Teshima H."/>
            <person name="Detter J.C."/>
            <person name="Han C."/>
            <person name="Tapia R."/>
            <person name="Land M."/>
            <person name="Hauser L."/>
            <person name="Kyrpides N."/>
            <person name="Kozubal M."/>
            <person name="Macur R.E."/>
            <person name="Jay Z."/>
            <person name="Inskeep W."/>
            <person name="Woyke T."/>
        </authorList>
    </citation>
    <scope>NUCLEOTIDE SEQUENCE [LARGE SCALE GENOMIC DNA]</scope>
    <source>
        <strain evidence="5 6">MK1</strain>
    </source>
</reference>
<dbReference type="Proteomes" id="UP000003980">
    <property type="component" value="Unassembled WGS sequence"/>
</dbReference>
<dbReference type="Pfam" id="PF01926">
    <property type="entry name" value="MMR_HSR1"/>
    <property type="match status" value="1"/>
</dbReference>
<dbReference type="Gene3D" id="1.10.1580.10">
    <property type="match status" value="1"/>
</dbReference>
<dbReference type="EMBL" id="JH597770">
    <property type="protein sequence ID" value="EHP68769.1"/>
    <property type="molecule type" value="Genomic_DNA"/>
</dbReference>
<dbReference type="PANTHER" id="PTHR11089">
    <property type="entry name" value="GTP-BINDING PROTEIN-RELATED"/>
    <property type="match status" value="1"/>
</dbReference>
<comment type="similarity">
    <text evidence="3">Belongs to the TRAFAC class YlqF/YawG GTPase family. MTG1 subfamily.</text>
</comment>
<keyword evidence="1 3" id="KW-0547">Nucleotide-binding</keyword>
<dbReference type="Gene3D" id="3.40.50.300">
    <property type="entry name" value="P-loop containing nucleotide triphosphate hydrolases"/>
    <property type="match status" value="1"/>
</dbReference>
<dbReference type="eggNOG" id="arCOG00350">
    <property type="taxonomic scope" value="Archaea"/>
</dbReference>
<dbReference type="PANTHER" id="PTHR11089:SF30">
    <property type="entry name" value="GUANINE NUCLEOTIDE-BINDING PROTEIN-LIKE 3 HOMOLOG"/>
    <property type="match status" value="1"/>
</dbReference>
<protein>
    <submittedName>
        <fullName evidence="5">Putative GTPase</fullName>
    </submittedName>
</protein>
<dbReference type="InterPro" id="IPR023179">
    <property type="entry name" value="GTP-bd_ortho_bundle_sf"/>
</dbReference>
<dbReference type="InterPro" id="IPR030378">
    <property type="entry name" value="G_CP_dom"/>
</dbReference>
<evidence type="ECO:0000313" key="6">
    <source>
        <dbReference type="Proteomes" id="UP000003980"/>
    </source>
</evidence>
<keyword evidence="2 3" id="KW-0342">GTP-binding</keyword>
<dbReference type="InterPro" id="IPR016478">
    <property type="entry name" value="GTPase_MTG1"/>
</dbReference>
<dbReference type="PROSITE" id="PS51721">
    <property type="entry name" value="G_CP"/>
    <property type="match status" value="1"/>
</dbReference>
<dbReference type="InterPro" id="IPR027417">
    <property type="entry name" value="P-loop_NTPase"/>
</dbReference>
<dbReference type="InterPro" id="IPR050755">
    <property type="entry name" value="TRAFAC_YlqF/YawG_RiboMat"/>
</dbReference>